<evidence type="ECO:0000256" key="3">
    <source>
        <dbReference type="ARBA" id="ARBA00022827"/>
    </source>
</evidence>
<name>A0A497X408_9RHOB</name>
<proteinExistence type="predicted"/>
<dbReference type="Pfam" id="PF01494">
    <property type="entry name" value="FAD_binding_3"/>
    <property type="match status" value="1"/>
</dbReference>
<dbReference type="SUPFAM" id="SSF51905">
    <property type="entry name" value="FAD/NAD(P)-binding domain"/>
    <property type="match status" value="1"/>
</dbReference>
<dbReference type="InterPro" id="IPR036188">
    <property type="entry name" value="FAD/NAD-bd_sf"/>
</dbReference>
<reference evidence="7 8" key="1">
    <citation type="submission" date="2018-10" db="EMBL/GenBank/DDBJ databases">
        <title>Genomic Encyclopedia of Archaeal and Bacterial Type Strains, Phase II (KMG-II): from individual species to whole genera.</title>
        <authorList>
            <person name="Goeker M."/>
        </authorList>
    </citation>
    <scope>NUCLEOTIDE SEQUENCE [LARGE SCALE GENOMIC DNA]</scope>
    <source>
        <strain evidence="7 8">DSM 29466</strain>
    </source>
</reference>
<dbReference type="GO" id="GO:0071949">
    <property type="term" value="F:FAD binding"/>
    <property type="evidence" value="ECO:0007669"/>
    <property type="project" value="InterPro"/>
</dbReference>
<keyword evidence="5" id="KW-0503">Monooxygenase</keyword>
<evidence type="ECO:0000256" key="1">
    <source>
        <dbReference type="ARBA" id="ARBA00001974"/>
    </source>
</evidence>
<dbReference type="OrthoDB" id="4230779at2"/>
<dbReference type="PANTHER" id="PTHR13789">
    <property type="entry name" value="MONOOXYGENASE"/>
    <property type="match status" value="1"/>
</dbReference>
<comment type="caution">
    <text evidence="7">The sequence shown here is derived from an EMBL/GenBank/DDBJ whole genome shotgun (WGS) entry which is preliminary data.</text>
</comment>
<evidence type="ECO:0000256" key="4">
    <source>
        <dbReference type="ARBA" id="ARBA00023002"/>
    </source>
</evidence>
<dbReference type="PANTHER" id="PTHR13789:SF318">
    <property type="entry name" value="GERANYLGERANYL DIPHOSPHATE REDUCTASE"/>
    <property type="match status" value="1"/>
</dbReference>
<accession>A0A497X408</accession>
<keyword evidence="2" id="KW-0285">Flavoprotein</keyword>
<dbReference type="Proteomes" id="UP000269157">
    <property type="component" value="Unassembled WGS sequence"/>
</dbReference>
<dbReference type="InterPro" id="IPR002938">
    <property type="entry name" value="FAD-bd"/>
</dbReference>
<dbReference type="PROSITE" id="PS51257">
    <property type="entry name" value="PROKAR_LIPOPROTEIN"/>
    <property type="match status" value="1"/>
</dbReference>
<evidence type="ECO:0000256" key="5">
    <source>
        <dbReference type="ARBA" id="ARBA00023033"/>
    </source>
</evidence>
<comment type="cofactor">
    <cofactor evidence="1">
        <name>FAD</name>
        <dbReference type="ChEBI" id="CHEBI:57692"/>
    </cofactor>
</comment>
<dbReference type="PRINTS" id="PR00420">
    <property type="entry name" value="RNGMNOXGNASE"/>
</dbReference>
<protein>
    <submittedName>
        <fullName evidence="7">Salicylate hydroxylase</fullName>
    </submittedName>
</protein>
<dbReference type="GO" id="GO:0004497">
    <property type="term" value="F:monooxygenase activity"/>
    <property type="evidence" value="ECO:0007669"/>
    <property type="project" value="UniProtKB-KW"/>
</dbReference>
<dbReference type="EMBL" id="RCCE01000001">
    <property type="protein sequence ID" value="RLJ59900.1"/>
    <property type="molecule type" value="Genomic_DNA"/>
</dbReference>
<evidence type="ECO:0000259" key="6">
    <source>
        <dbReference type="Pfam" id="PF01494"/>
    </source>
</evidence>
<evidence type="ECO:0000313" key="8">
    <source>
        <dbReference type="Proteomes" id="UP000269157"/>
    </source>
</evidence>
<gene>
    <name evidence="7" type="ORF">BCF46_0090</name>
</gene>
<keyword evidence="4" id="KW-0560">Oxidoreductase</keyword>
<organism evidence="7 8">
    <name type="scientific">Litoreibacter meonggei</name>
    <dbReference type="NCBI Taxonomy" id="1049199"/>
    <lineage>
        <taxon>Bacteria</taxon>
        <taxon>Pseudomonadati</taxon>
        <taxon>Pseudomonadota</taxon>
        <taxon>Alphaproteobacteria</taxon>
        <taxon>Rhodobacterales</taxon>
        <taxon>Roseobacteraceae</taxon>
        <taxon>Litoreibacter</taxon>
    </lineage>
</organism>
<dbReference type="AlphaFoldDB" id="A0A497X408"/>
<dbReference type="SUPFAM" id="SSF54373">
    <property type="entry name" value="FAD-linked reductases, C-terminal domain"/>
    <property type="match status" value="1"/>
</dbReference>
<dbReference type="InterPro" id="IPR050493">
    <property type="entry name" value="FAD-dep_Monooxygenase_BioMet"/>
</dbReference>
<keyword evidence="8" id="KW-1185">Reference proteome</keyword>
<feature type="domain" description="FAD-binding" evidence="6">
    <location>
        <begin position="6"/>
        <end position="348"/>
    </location>
</feature>
<dbReference type="RefSeq" id="WP_121020646.1">
    <property type="nucleotide sequence ID" value="NZ_RCCE01000001.1"/>
</dbReference>
<evidence type="ECO:0000313" key="7">
    <source>
        <dbReference type="EMBL" id="RLJ59900.1"/>
    </source>
</evidence>
<keyword evidence="3" id="KW-0274">FAD</keyword>
<evidence type="ECO:0000256" key="2">
    <source>
        <dbReference type="ARBA" id="ARBA00022630"/>
    </source>
</evidence>
<sequence length="396" mass="42888">MTKRRAVIAGGGIGGLACGLALAKTGWDVEVLEQAPELREVGAGIQVSPNGMAMLERLGVLPLIEDTLFEPDAIELRIGRTGRKVFRLPMKGYAQNRWGHRFIQIHRADLHDALVNALRAQPSAQLRTNAKVTGYVRERGGASVYLERGDRVFGDLLVGADGVRSEIRGQMCGPDRARFTGNVAWRSVVPVAALGDNAPPPFGVIWAGRGKHAVTTRVKGGSHVNFVGIVEQDDWTEEGWSIPGSIEDALADFGDWQPCLRSVLEASSGLFRWALYGRPPLAMWCDGPVTLLGDAAHPMLPSMAQGAVMALEDAVVLADVLSQDSDRARAVQTYEALRKPRVTRVQARSAANARMFHRHNGLAQLGTYGPMAVASRLSPTIIQQQQDWIYGFDAGA</sequence>
<dbReference type="Gene3D" id="3.50.50.60">
    <property type="entry name" value="FAD/NAD(P)-binding domain"/>
    <property type="match status" value="1"/>
</dbReference>